<proteinExistence type="predicted"/>
<dbReference type="InterPro" id="IPR007536">
    <property type="entry name" value="16SrRNA_methylTrfase_J"/>
</dbReference>
<name>A0A4R6BXN2_9STAP</name>
<evidence type="ECO:0008006" key="3">
    <source>
        <dbReference type="Google" id="ProtNLM"/>
    </source>
</evidence>
<organism evidence="1 2">
    <name type="scientific">Macrococcus lamae</name>
    <dbReference type="NCBI Taxonomy" id="198484"/>
    <lineage>
        <taxon>Bacteria</taxon>
        <taxon>Bacillati</taxon>
        <taxon>Bacillota</taxon>
        <taxon>Bacilli</taxon>
        <taxon>Bacillales</taxon>
        <taxon>Staphylococcaceae</taxon>
        <taxon>Macrococcus</taxon>
    </lineage>
</organism>
<dbReference type="InterPro" id="IPR029063">
    <property type="entry name" value="SAM-dependent_MTases_sf"/>
</dbReference>
<dbReference type="EMBL" id="SCWB01000001">
    <property type="protein sequence ID" value="TDM13252.1"/>
    <property type="molecule type" value="Genomic_DNA"/>
</dbReference>
<evidence type="ECO:0000313" key="1">
    <source>
        <dbReference type="EMBL" id="TDM13252.1"/>
    </source>
</evidence>
<sequence>MNIVSKVRITSPVKTDDVIFLMMKQAYSELQSLELDLSVEIIPRRKRTIKELFKNDSSPVIVISHHMPVLYFSAEEKVFYHENTMRFKLKRFNKYGDLPPLIEILPVASSDAVTIVDATMGMGNDLMLMAHILIAAEFHAFETHPLIYFVIKEGIVKYHAADITERITFHYGSAVRNSLVSTADIVYADPMFETTIGQNSGMQVINRQITTEHNEQLVSELVKSSQCIILKAHFRSQLFVQFGFDVIIRKSSKSHFGILKKQTRK</sequence>
<dbReference type="GO" id="GO:0008990">
    <property type="term" value="F:rRNA (guanine-N2-)-methyltransferase activity"/>
    <property type="evidence" value="ECO:0007669"/>
    <property type="project" value="InterPro"/>
</dbReference>
<dbReference type="PANTHER" id="PTHR36112:SF1">
    <property type="entry name" value="RIBOSOMAL RNA SMALL SUBUNIT METHYLTRANSFERASE J"/>
    <property type="match status" value="1"/>
</dbReference>
<dbReference type="SUPFAM" id="SSF53335">
    <property type="entry name" value="S-adenosyl-L-methionine-dependent methyltransferases"/>
    <property type="match status" value="1"/>
</dbReference>
<dbReference type="AlphaFoldDB" id="A0A4R6BXN2"/>
<keyword evidence="2" id="KW-1185">Reference proteome</keyword>
<protein>
    <recommendedName>
        <fullName evidence="3">SAM-dependent methyltransferase</fullName>
    </recommendedName>
</protein>
<dbReference type="Gene3D" id="3.40.50.150">
    <property type="entry name" value="Vaccinia Virus protein VP39"/>
    <property type="match status" value="1"/>
</dbReference>
<evidence type="ECO:0000313" key="2">
    <source>
        <dbReference type="Proteomes" id="UP000294802"/>
    </source>
</evidence>
<dbReference type="RefSeq" id="WP_133442855.1">
    <property type="nucleotide sequence ID" value="NZ_SCWB01000001.1"/>
</dbReference>
<dbReference type="Proteomes" id="UP000294802">
    <property type="component" value="Unassembled WGS sequence"/>
</dbReference>
<accession>A0A4R6BXN2</accession>
<reference evidence="1 2" key="1">
    <citation type="submission" date="2019-01" db="EMBL/GenBank/DDBJ databases">
        <title>Draft genome sequences of the type strains of six Macrococcus species.</title>
        <authorList>
            <person name="Mazhar S."/>
            <person name="Altermann E."/>
            <person name="Hill C."/>
            <person name="Mcauliffe O."/>
        </authorList>
    </citation>
    <scope>NUCLEOTIDE SEQUENCE [LARGE SCALE GENOMIC DNA]</scope>
    <source>
        <strain evidence="1 2">CCM4815</strain>
    </source>
</reference>
<dbReference type="Pfam" id="PF04445">
    <property type="entry name" value="SAM_MT"/>
    <property type="match status" value="1"/>
</dbReference>
<gene>
    <name evidence="1" type="ORF">ERX29_01230</name>
</gene>
<comment type="caution">
    <text evidence="1">The sequence shown here is derived from an EMBL/GenBank/DDBJ whole genome shotgun (WGS) entry which is preliminary data.</text>
</comment>
<dbReference type="PANTHER" id="PTHR36112">
    <property type="entry name" value="RIBOSOMAL RNA SMALL SUBUNIT METHYLTRANSFERASE J"/>
    <property type="match status" value="1"/>
</dbReference>
<dbReference type="OrthoDB" id="1653798at2"/>